<dbReference type="GO" id="GO:0060261">
    <property type="term" value="P:positive regulation of transcription initiation by RNA polymerase II"/>
    <property type="evidence" value="ECO:0007669"/>
    <property type="project" value="TreeGrafter"/>
</dbReference>
<sequence length="914" mass="102252">MVMESKTTSKTSSLKALLLRAWRERWTDLQWGINIKTVLPRGVSGDVYNLADCILQQAVVGAGANQLVLSYLRHSLSAQLVSHAAVLQRLSKYNQFNKVHCVTSLLEFLEGMLPGVTCFGKPEETVLATAVLSTTVWLLNILQQCKDSQGLIQKASELLKILLNDDFYVSMICLAKYNDPELFQETQSKCTELVTTLENEELKLVTKLENIDIHMLCLAVNSEKWPGSLIQCWLEVKLTGNPGADTSTLADQLQIFQRLKGFNDARLYAELIRGSLLALYNVNQTPHESQWGAFTFLKVPHILQELSKSESSSSVVNAIELLLQHSPLLDAMDANSSCSSLKCLLDELAKIRLISDQQAKNLLEKRKVPTTLKLDNSPSTGIPKVIICAESTLSGILKTLSTDYHKIQDAILGMLHQVLTGKSFELILAVACSSGQLKALVNRLIRFNECSKLGQDKARIQLFDISFVMLISIVQNYGAPAVLDSDGESLVDQWVVDCLVDRHKPKAPLQLLSMSDPAIVEALIQQFNAGDSDFKPNMKLKDVLFNMPGVMHEVLVAWEQGALVASDVKRILDAVRGKMCCLPIAAATYLCSYMRTAPQETLLKPINMVQQLLASPTTTEEDSLRDRWQLTCEIIRKMQRDIQLPTTKSSHHFVSRSPATEWLHGTWTCGITKGWLDHNSARILHCLLDTAGPRWLVNAIIQELLKLRFRDQLQRGVDLALAVFHVDIVACTTELLSHILPQLLYVDVQTLMEPQLTSLAYLTSYCLYTAWDSVVDERDEEPPMKMTRFDSVEQQMPETPAKQLVYALLQLLSMFEKMQEGGITPQTYFIFNLIKSLVEVKIQSANAILAYIPATLISDLLKTLPDLFSYPMLLHLHDVNTTTGRINMAKDLCILRNYHLRNAPVSVDTSGSKD</sequence>
<evidence type="ECO:0000313" key="9">
    <source>
        <dbReference type="EMBL" id="CAG9763375.1"/>
    </source>
</evidence>
<dbReference type="GO" id="GO:0003712">
    <property type="term" value="F:transcription coregulator activity"/>
    <property type="evidence" value="ECO:0007669"/>
    <property type="project" value="TreeGrafter"/>
</dbReference>
<dbReference type="GO" id="GO:0016592">
    <property type="term" value="C:mediator complex"/>
    <property type="evidence" value="ECO:0007669"/>
    <property type="project" value="InterPro"/>
</dbReference>
<dbReference type="Pfam" id="PF11277">
    <property type="entry name" value="Med24_N"/>
    <property type="match status" value="2"/>
</dbReference>
<evidence type="ECO:0000256" key="4">
    <source>
        <dbReference type="ARBA" id="ARBA00023015"/>
    </source>
</evidence>
<evidence type="ECO:0000256" key="5">
    <source>
        <dbReference type="ARBA" id="ARBA00023159"/>
    </source>
</evidence>
<dbReference type="EMBL" id="OU892289">
    <property type="protein sequence ID" value="CAG9763375.1"/>
    <property type="molecule type" value="Genomic_DNA"/>
</dbReference>
<dbReference type="OrthoDB" id="21216at2759"/>
<keyword evidence="5" id="KW-0010">Activator</keyword>
<gene>
    <name evidence="9" type="ORF">CEUTPL_LOCUS4040</name>
</gene>
<evidence type="ECO:0000256" key="1">
    <source>
        <dbReference type="ARBA" id="ARBA00004123"/>
    </source>
</evidence>
<keyword evidence="6" id="KW-0804">Transcription</keyword>
<protein>
    <recommendedName>
        <fullName evidence="3">Mediator of RNA polymerase II transcription subunit 24</fullName>
    </recommendedName>
    <alternativeName>
        <fullName evidence="8">Mediator complex subunit 24</fullName>
    </alternativeName>
</protein>
<keyword evidence="4" id="KW-0805">Transcription regulation</keyword>
<evidence type="ECO:0000256" key="8">
    <source>
        <dbReference type="ARBA" id="ARBA00031960"/>
    </source>
</evidence>
<evidence type="ECO:0000256" key="3">
    <source>
        <dbReference type="ARBA" id="ARBA00019693"/>
    </source>
</evidence>
<dbReference type="AlphaFoldDB" id="A0A9N9QG34"/>
<evidence type="ECO:0000256" key="6">
    <source>
        <dbReference type="ARBA" id="ARBA00023163"/>
    </source>
</evidence>
<dbReference type="InterPro" id="IPR021429">
    <property type="entry name" value="Mediator_Med24"/>
</dbReference>
<proteinExistence type="inferred from homology"/>
<accession>A0A9N9QG34</accession>
<comment type="subcellular location">
    <subcellularLocation>
        <location evidence="1">Nucleus</location>
    </subcellularLocation>
</comment>
<keyword evidence="7" id="KW-0539">Nucleus</keyword>
<dbReference type="PANTHER" id="PTHR12898:SF1">
    <property type="entry name" value="MEDIATOR OF RNA POLYMERASE II TRANSCRIPTION SUBUNIT 24"/>
    <property type="match status" value="1"/>
</dbReference>
<reference evidence="9" key="1">
    <citation type="submission" date="2022-01" db="EMBL/GenBank/DDBJ databases">
        <authorList>
            <person name="King R."/>
        </authorList>
    </citation>
    <scope>NUCLEOTIDE SEQUENCE</scope>
</reference>
<keyword evidence="10" id="KW-1185">Reference proteome</keyword>
<dbReference type="Proteomes" id="UP001152799">
    <property type="component" value="Chromosome 13"/>
</dbReference>
<organism evidence="9 10">
    <name type="scientific">Ceutorhynchus assimilis</name>
    <name type="common">cabbage seed weevil</name>
    <dbReference type="NCBI Taxonomy" id="467358"/>
    <lineage>
        <taxon>Eukaryota</taxon>
        <taxon>Metazoa</taxon>
        <taxon>Ecdysozoa</taxon>
        <taxon>Arthropoda</taxon>
        <taxon>Hexapoda</taxon>
        <taxon>Insecta</taxon>
        <taxon>Pterygota</taxon>
        <taxon>Neoptera</taxon>
        <taxon>Endopterygota</taxon>
        <taxon>Coleoptera</taxon>
        <taxon>Polyphaga</taxon>
        <taxon>Cucujiformia</taxon>
        <taxon>Curculionidae</taxon>
        <taxon>Ceutorhynchinae</taxon>
        <taxon>Ceutorhynchus</taxon>
    </lineage>
</organism>
<comment type="similarity">
    <text evidence="2">Belongs to the Mediator complex subunit 24 family.</text>
</comment>
<dbReference type="PANTHER" id="PTHR12898">
    <property type="entry name" value="MEDIATOR OF RNA POLYMERASE II TRANSCRIPTION SUBUNIT 24"/>
    <property type="match status" value="1"/>
</dbReference>
<evidence type="ECO:0000256" key="7">
    <source>
        <dbReference type="ARBA" id="ARBA00023242"/>
    </source>
</evidence>
<evidence type="ECO:0000256" key="2">
    <source>
        <dbReference type="ARBA" id="ARBA00007864"/>
    </source>
</evidence>
<name>A0A9N9QG34_9CUCU</name>
<evidence type="ECO:0000313" key="10">
    <source>
        <dbReference type="Proteomes" id="UP001152799"/>
    </source>
</evidence>